<dbReference type="Proteomes" id="UP000749740">
    <property type="component" value="Unassembled WGS sequence"/>
</dbReference>
<keyword evidence="1" id="KW-0808">Transferase</keyword>
<accession>A0A9Q3M6I4</accession>
<dbReference type="EMBL" id="JABDYC010000001">
    <property type="protein sequence ID" value="MBX5021404.1"/>
    <property type="molecule type" value="Genomic_DNA"/>
</dbReference>
<dbReference type="InterPro" id="IPR016181">
    <property type="entry name" value="Acyl_CoA_acyltransferase"/>
</dbReference>
<dbReference type="SUPFAM" id="SSF55729">
    <property type="entry name" value="Acyl-CoA N-acyltransferases (Nat)"/>
    <property type="match status" value="1"/>
</dbReference>
<evidence type="ECO:0000313" key="7">
    <source>
        <dbReference type="Proteomes" id="UP000770629"/>
    </source>
</evidence>
<dbReference type="Pfam" id="PF00583">
    <property type="entry name" value="Acetyltransf_1"/>
    <property type="match status" value="1"/>
</dbReference>
<dbReference type="AlphaFoldDB" id="A0A9Q3M6I4"/>
<evidence type="ECO:0000313" key="4">
    <source>
        <dbReference type="EMBL" id="MBX5021404.1"/>
    </source>
</evidence>
<evidence type="ECO:0000259" key="3">
    <source>
        <dbReference type="PROSITE" id="PS51186"/>
    </source>
</evidence>
<feature type="domain" description="N-acetyltransferase" evidence="3">
    <location>
        <begin position="1"/>
        <end position="151"/>
    </location>
</feature>
<dbReference type="Gene3D" id="3.40.630.30">
    <property type="match status" value="1"/>
</dbReference>
<comment type="caution">
    <text evidence="4">The sequence shown here is derived from an EMBL/GenBank/DDBJ whole genome shotgun (WGS) entry which is preliminary data.</text>
</comment>
<dbReference type="CDD" id="cd04301">
    <property type="entry name" value="NAT_SF"/>
    <property type="match status" value="1"/>
</dbReference>
<protein>
    <submittedName>
        <fullName evidence="4">GNAT family N-acetyltransferase</fullName>
    </submittedName>
</protein>
<dbReference type="PANTHER" id="PTHR43877:SF2">
    <property type="entry name" value="AMINOALKYLPHOSPHONATE N-ACETYLTRANSFERASE-RELATED"/>
    <property type="match status" value="1"/>
</dbReference>
<reference evidence="4 7" key="1">
    <citation type="submission" date="2020-04" db="EMBL/GenBank/DDBJ databases">
        <title>Global-level population genomics: horizontal gene transfer, symbiosis and evolution in Rhizobia.</title>
        <authorList>
            <person name="Gai Y."/>
        </authorList>
    </citation>
    <scope>NUCLEOTIDE SEQUENCE</scope>
    <source>
        <strain evidence="5 7">BLR33</strain>
        <strain evidence="4">BLR57</strain>
    </source>
</reference>
<gene>
    <name evidence="5" type="ORF">HJB60_12990</name>
    <name evidence="4" type="ORF">HJB63_02220</name>
</gene>
<dbReference type="GeneID" id="66141956"/>
<name>A0A9Q3M6I4_9HYPH</name>
<dbReference type="InterPro" id="IPR050832">
    <property type="entry name" value="Bact_Acetyltransf"/>
</dbReference>
<dbReference type="GO" id="GO:0016747">
    <property type="term" value="F:acyltransferase activity, transferring groups other than amino-acyl groups"/>
    <property type="evidence" value="ECO:0007669"/>
    <property type="project" value="InterPro"/>
</dbReference>
<sequence length="153" mass="17127">MTMRLASPDDLETIAALTAAAYRPYTELFGAPPIPVTEDYGPRIQRGEVWLRQASGEAAGLVVLERHRDHLMLFSIAVSPSFQGAGHGLAMLNWLEGKAREWVLPEIRLYTNALMERNIALYSARGFQETGRRPNPYRPGWVLVDMTKEMVAA</sequence>
<evidence type="ECO:0000256" key="1">
    <source>
        <dbReference type="ARBA" id="ARBA00022679"/>
    </source>
</evidence>
<dbReference type="RefSeq" id="WP_207242089.1">
    <property type="nucleotide sequence ID" value="NZ_CP071454.1"/>
</dbReference>
<keyword evidence="7" id="KW-1185">Reference proteome</keyword>
<evidence type="ECO:0000256" key="2">
    <source>
        <dbReference type="ARBA" id="ARBA00023315"/>
    </source>
</evidence>
<dbReference type="Proteomes" id="UP000770629">
    <property type="component" value="Unassembled WGS sequence"/>
</dbReference>
<dbReference type="PROSITE" id="PS51186">
    <property type="entry name" value="GNAT"/>
    <property type="match status" value="1"/>
</dbReference>
<dbReference type="EMBL" id="JABDYF010000005">
    <property type="protein sequence ID" value="MBX5090080.1"/>
    <property type="molecule type" value="Genomic_DNA"/>
</dbReference>
<keyword evidence="2" id="KW-0012">Acyltransferase</keyword>
<organism evidence="4 6">
    <name type="scientific">Rhizobium lentis</name>
    <dbReference type="NCBI Taxonomy" id="1138194"/>
    <lineage>
        <taxon>Bacteria</taxon>
        <taxon>Pseudomonadati</taxon>
        <taxon>Pseudomonadota</taxon>
        <taxon>Alphaproteobacteria</taxon>
        <taxon>Hyphomicrobiales</taxon>
        <taxon>Rhizobiaceae</taxon>
        <taxon>Rhizobium/Agrobacterium group</taxon>
        <taxon>Rhizobium</taxon>
    </lineage>
</organism>
<proteinExistence type="predicted"/>
<evidence type="ECO:0000313" key="6">
    <source>
        <dbReference type="Proteomes" id="UP000749740"/>
    </source>
</evidence>
<dbReference type="PANTHER" id="PTHR43877">
    <property type="entry name" value="AMINOALKYLPHOSPHONATE N-ACETYLTRANSFERASE-RELATED-RELATED"/>
    <property type="match status" value="1"/>
</dbReference>
<dbReference type="InterPro" id="IPR000182">
    <property type="entry name" value="GNAT_dom"/>
</dbReference>
<evidence type="ECO:0000313" key="5">
    <source>
        <dbReference type="EMBL" id="MBX5090080.1"/>
    </source>
</evidence>